<reference evidence="2 3" key="1">
    <citation type="journal article" date="2007" name="Science">
        <title>Sea anemone genome reveals ancestral eumetazoan gene repertoire and genomic organization.</title>
        <authorList>
            <person name="Putnam N.H."/>
            <person name="Srivastava M."/>
            <person name="Hellsten U."/>
            <person name="Dirks B."/>
            <person name="Chapman J."/>
            <person name="Salamov A."/>
            <person name="Terry A."/>
            <person name="Shapiro H."/>
            <person name="Lindquist E."/>
            <person name="Kapitonov V.V."/>
            <person name="Jurka J."/>
            <person name="Genikhovich G."/>
            <person name="Grigoriev I.V."/>
            <person name="Lucas S.M."/>
            <person name="Steele R.E."/>
            <person name="Finnerty J.R."/>
            <person name="Technau U."/>
            <person name="Martindale M.Q."/>
            <person name="Rokhsar D.S."/>
        </authorList>
    </citation>
    <scope>NUCLEOTIDE SEQUENCE [LARGE SCALE GENOMIC DNA]</scope>
    <source>
        <strain evidence="3">CH2 X CH6</strain>
    </source>
</reference>
<dbReference type="Pfam" id="PF00583">
    <property type="entry name" value="Acetyltransf_1"/>
    <property type="match status" value="1"/>
</dbReference>
<sequence>MDETIKVRLALESDYKQVVGMSKGIYLPKCYHVWLRQPNRHVFVAVAGGQIIGLTSAWLIDNGKTLLSQAGRVNPDYRGQGLYKKLLEEKCKFVKEKYPKVRVMRMTAND</sequence>
<organism evidence="2 3">
    <name type="scientific">Nematostella vectensis</name>
    <name type="common">Starlet sea anemone</name>
    <dbReference type="NCBI Taxonomy" id="45351"/>
    <lineage>
        <taxon>Eukaryota</taxon>
        <taxon>Metazoa</taxon>
        <taxon>Cnidaria</taxon>
        <taxon>Anthozoa</taxon>
        <taxon>Hexacorallia</taxon>
        <taxon>Actiniaria</taxon>
        <taxon>Edwardsiidae</taxon>
        <taxon>Nematostella</taxon>
    </lineage>
</organism>
<dbReference type="PROSITE" id="PS51186">
    <property type="entry name" value="GNAT"/>
    <property type="match status" value="1"/>
</dbReference>
<proteinExistence type="predicted"/>
<dbReference type="InterPro" id="IPR016181">
    <property type="entry name" value="Acyl_CoA_acyltransferase"/>
</dbReference>
<keyword evidence="3" id="KW-1185">Reference proteome</keyword>
<feature type="non-terminal residue" evidence="2">
    <location>
        <position position="110"/>
    </location>
</feature>
<evidence type="ECO:0000313" key="3">
    <source>
        <dbReference type="Proteomes" id="UP000001593"/>
    </source>
</evidence>
<protein>
    <recommendedName>
        <fullName evidence="1">N-acetyltransferase domain-containing protein</fullName>
    </recommendedName>
</protein>
<dbReference type="HOGENOM" id="CLU_2115018_0_0_1"/>
<dbReference type="InterPro" id="IPR000182">
    <property type="entry name" value="GNAT_dom"/>
</dbReference>
<dbReference type="SUPFAM" id="SSF55729">
    <property type="entry name" value="Acyl-CoA N-acyltransferases (Nat)"/>
    <property type="match status" value="1"/>
</dbReference>
<dbReference type="CDD" id="cd04301">
    <property type="entry name" value="NAT_SF"/>
    <property type="match status" value="1"/>
</dbReference>
<dbReference type="PANTHER" id="PTHR47403">
    <property type="entry name" value="LOC100145250 PROTEIN"/>
    <property type="match status" value="1"/>
</dbReference>
<dbReference type="InParanoid" id="A7RY57"/>
<evidence type="ECO:0000259" key="1">
    <source>
        <dbReference type="PROSITE" id="PS51186"/>
    </source>
</evidence>
<dbReference type="KEGG" id="nve:5515574"/>
<dbReference type="GO" id="GO:0016747">
    <property type="term" value="F:acyltransferase activity, transferring groups other than amino-acyl groups"/>
    <property type="evidence" value="ECO:0007669"/>
    <property type="project" value="InterPro"/>
</dbReference>
<accession>A7RY57</accession>
<dbReference type="PhylomeDB" id="A7RY57"/>
<name>A7RY57_NEMVE</name>
<feature type="domain" description="N-acetyltransferase" evidence="1">
    <location>
        <begin position="5"/>
        <end position="110"/>
    </location>
</feature>
<dbReference type="PANTHER" id="PTHR47403:SF6">
    <property type="entry name" value="N-ACETYLTRANSFERASE DOMAIN-CONTAINING PROTEIN"/>
    <property type="match status" value="1"/>
</dbReference>
<dbReference type="AlphaFoldDB" id="A7RY57"/>
<dbReference type="Proteomes" id="UP000001593">
    <property type="component" value="Unassembled WGS sequence"/>
</dbReference>
<dbReference type="eggNOG" id="ENOG502QW73">
    <property type="taxonomic scope" value="Eukaryota"/>
</dbReference>
<gene>
    <name evidence="2" type="ORF">NEMVEDRAFT_v1g97556</name>
</gene>
<evidence type="ECO:0000313" key="2">
    <source>
        <dbReference type="EMBL" id="EDO43640.1"/>
    </source>
</evidence>
<dbReference type="EMBL" id="DS469552">
    <property type="protein sequence ID" value="EDO43640.1"/>
    <property type="molecule type" value="Genomic_DNA"/>
</dbReference>
<dbReference type="Gene3D" id="3.40.630.30">
    <property type="match status" value="1"/>
</dbReference>